<sequence length="635" mass="73656">MREAAEAGRRQKEERRRHEHDEMFKQILGVTHDTVDEYFREIAKASVERYAEASAVEHVEDRARELDARAQEELSSIEQHETIAELVQHFLLPEAHKQASRNRVSALQEKRLEAVREELFGLLDTMDIEEEVFCKKCQLPYENCQCQICPGEPQPVEKPEHRQDPRWKYTRIRPAPAPLEEKIPTYYYFRDTLNALVDNVVLKAKGHMEDACETRYSLKEKLHERLEVTLDVREIIDKMLNVATGALILPVKKSDYHYTMKREHRDVLDRVETKKTCEFSCQAPKELPWKTEDGARRKTCLCEDMCVCEKLAEKRALQEMKTTKKKLTEEQLQELERIRQCKCDTGIAVLDEYAEGASGMELEKEAGAGAVGRPTPRTRYTFMTGRGRAKWITGRPCGTLWRNIYASPVLSLIYDFYKLPAPETREKTIEQGCQCKGVCKCESKKRKDKPKRDTKKIDEKVELPKEKKEKKCIDEEELAAKPCVCEMMCRCDAKHEHKSRKGNHRRHLFYIYPLQDIILFFGEIVYVACAHLYFRLGSLFLKYTKVRSSLNEASALAKLYDSPTPNSRLPDSATLNPQLHRANKRFYNDQQTRLLSLTKSKCKLPTSVLESYLPAADLPISSSPYPSVENDWHAR</sequence>
<dbReference type="OrthoDB" id="567787at2759"/>
<evidence type="ECO:0000313" key="3">
    <source>
        <dbReference type="EMBL" id="GBP58252.1"/>
    </source>
</evidence>
<comment type="caution">
    <text evidence="3">The sequence shown here is derived from an EMBL/GenBank/DDBJ whole genome shotgun (WGS) entry which is preliminary data.</text>
</comment>
<dbReference type="EMBL" id="BGZK01000730">
    <property type="protein sequence ID" value="GBP58252.1"/>
    <property type="molecule type" value="Genomic_DNA"/>
</dbReference>
<dbReference type="STRING" id="151549.A0A4C1X5V4"/>
<organism evidence="3 4">
    <name type="scientific">Eumeta variegata</name>
    <name type="common">Bagworm moth</name>
    <name type="synonym">Eumeta japonica</name>
    <dbReference type="NCBI Taxonomy" id="151549"/>
    <lineage>
        <taxon>Eukaryota</taxon>
        <taxon>Metazoa</taxon>
        <taxon>Ecdysozoa</taxon>
        <taxon>Arthropoda</taxon>
        <taxon>Hexapoda</taxon>
        <taxon>Insecta</taxon>
        <taxon>Pterygota</taxon>
        <taxon>Neoptera</taxon>
        <taxon>Endopterygota</taxon>
        <taxon>Lepidoptera</taxon>
        <taxon>Glossata</taxon>
        <taxon>Ditrysia</taxon>
        <taxon>Tineoidea</taxon>
        <taxon>Psychidae</taxon>
        <taxon>Oiketicinae</taxon>
        <taxon>Eumeta</taxon>
    </lineage>
</organism>
<keyword evidence="2" id="KW-0472">Membrane</keyword>
<evidence type="ECO:0000256" key="2">
    <source>
        <dbReference type="SAM" id="Phobius"/>
    </source>
</evidence>
<dbReference type="AlphaFoldDB" id="A0A4C1X5V4"/>
<evidence type="ECO:0000256" key="1">
    <source>
        <dbReference type="SAM" id="MobiDB-lite"/>
    </source>
</evidence>
<dbReference type="Proteomes" id="UP000299102">
    <property type="component" value="Unassembled WGS sequence"/>
</dbReference>
<feature type="region of interest" description="Disordered" evidence="1">
    <location>
        <begin position="1"/>
        <end position="20"/>
    </location>
</feature>
<proteinExistence type="predicted"/>
<gene>
    <name evidence="3" type="ORF">EVAR_40758_1</name>
</gene>
<keyword evidence="4" id="KW-1185">Reference proteome</keyword>
<dbReference type="InterPro" id="IPR026720">
    <property type="entry name" value="CFAP91"/>
</dbReference>
<keyword evidence="2" id="KW-0812">Transmembrane</keyword>
<keyword evidence="2" id="KW-1133">Transmembrane helix</keyword>
<reference evidence="3 4" key="1">
    <citation type="journal article" date="2019" name="Commun. Biol.">
        <title>The bagworm genome reveals a unique fibroin gene that provides high tensile strength.</title>
        <authorList>
            <person name="Kono N."/>
            <person name="Nakamura H."/>
            <person name="Ohtoshi R."/>
            <person name="Tomita M."/>
            <person name="Numata K."/>
            <person name="Arakawa K."/>
        </authorList>
    </citation>
    <scope>NUCLEOTIDE SEQUENCE [LARGE SCALE GENOMIC DNA]</scope>
</reference>
<dbReference type="PANTHER" id="PTHR22455:SF10">
    <property type="entry name" value="CILIA- AND FLAGELLA-ASSOCIATED PROTEIN 91"/>
    <property type="match status" value="1"/>
</dbReference>
<name>A0A4C1X5V4_EUMVA</name>
<protein>
    <submittedName>
        <fullName evidence="3">Uncharacterized protein</fullName>
    </submittedName>
</protein>
<accession>A0A4C1X5V4</accession>
<dbReference type="PANTHER" id="PTHR22455">
    <property type="entry name" value="CILIA- AND FLAGELLA-ASSOCIATED PROTEIN 91"/>
    <property type="match status" value="1"/>
</dbReference>
<feature type="transmembrane region" description="Helical" evidence="2">
    <location>
        <begin position="509"/>
        <end position="534"/>
    </location>
</feature>
<evidence type="ECO:0000313" key="4">
    <source>
        <dbReference type="Proteomes" id="UP000299102"/>
    </source>
</evidence>